<dbReference type="SMART" id="SM00332">
    <property type="entry name" value="PP2Cc"/>
    <property type="match status" value="1"/>
</dbReference>
<sequence>MQHSCGCGRCRPRERVEVGVSVPVIRVGAATDVGLVRAANEDCFLAEGRVFAVADGMGGHAAGDVASRMAVDGLRELDVERVVRGEDVRARLVRVNADIVAAAERHPEQAGMGTTVTGVCLADVDGEARWVVFNIGDSRVYRYADGGLEQLTRDHSEVAEMVAAGRLSPEEAAVHARRNVVTRALGSDAPPEPDLWPRTPVVGERFLICSDGLTGEVADQDIAAVLGEVVNPQEAADRLVDAALAAGGRDNVTVVLVDHVASESGAAAEADQVTEAIPLAQR</sequence>
<dbReference type="SMART" id="SM00331">
    <property type="entry name" value="PP2C_SIG"/>
    <property type="match status" value="1"/>
</dbReference>
<gene>
    <name evidence="2" type="ORF">UO65_2538</name>
</gene>
<feature type="domain" description="PPM-type phosphatase" evidence="1">
    <location>
        <begin position="26"/>
        <end position="259"/>
    </location>
</feature>
<dbReference type="GO" id="GO:0004722">
    <property type="term" value="F:protein serine/threonine phosphatase activity"/>
    <property type="evidence" value="ECO:0007669"/>
    <property type="project" value="InterPro"/>
</dbReference>
<dbReference type="PANTHER" id="PTHR47992">
    <property type="entry name" value="PROTEIN PHOSPHATASE"/>
    <property type="match status" value="1"/>
</dbReference>
<evidence type="ECO:0000259" key="1">
    <source>
        <dbReference type="PROSITE" id="PS51746"/>
    </source>
</evidence>
<dbReference type="PATRIC" id="fig|909613.9.peg.2544"/>
<comment type="caution">
    <text evidence="2">The sequence shown here is derived from an EMBL/GenBank/DDBJ whole genome shotgun (WGS) entry which is preliminary data.</text>
</comment>
<dbReference type="Proteomes" id="UP000019277">
    <property type="component" value="Unassembled WGS sequence"/>
</dbReference>
<dbReference type="InterPro" id="IPR036457">
    <property type="entry name" value="PPM-type-like_dom_sf"/>
</dbReference>
<dbReference type="AlphaFoldDB" id="W7IZS1"/>
<dbReference type="CDD" id="cd00143">
    <property type="entry name" value="PP2Cc"/>
    <property type="match status" value="1"/>
</dbReference>
<dbReference type="InterPro" id="IPR001932">
    <property type="entry name" value="PPM-type_phosphatase-like_dom"/>
</dbReference>
<dbReference type="InterPro" id="IPR015655">
    <property type="entry name" value="PP2C"/>
</dbReference>
<organism evidence="2 3">
    <name type="scientific">Actinokineospora spheciospongiae</name>
    <dbReference type="NCBI Taxonomy" id="909613"/>
    <lineage>
        <taxon>Bacteria</taxon>
        <taxon>Bacillati</taxon>
        <taxon>Actinomycetota</taxon>
        <taxon>Actinomycetes</taxon>
        <taxon>Pseudonocardiales</taxon>
        <taxon>Pseudonocardiaceae</taxon>
        <taxon>Actinokineospora</taxon>
    </lineage>
</organism>
<dbReference type="EMBL" id="AYXG01000087">
    <property type="protein sequence ID" value="EWC62172.1"/>
    <property type="molecule type" value="Genomic_DNA"/>
</dbReference>
<dbReference type="PROSITE" id="PS51746">
    <property type="entry name" value="PPM_2"/>
    <property type="match status" value="1"/>
</dbReference>
<dbReference type="eggNOG" id="COG0631">
    <property type="taxonomic scope" value="Bacteria"/>
</dbReference>
<dbReference type="STRING" id="909613.UO65_2538"/>
<reference evidence="2 3" key="1">
    <citation type="journal article" date="2014" name="Genome Announc.">
        <title>Draft Genome Sequence of the Antitrypanosomally Active Sponge-Associated Bacterium Actinokineospora sp. Strain EG49.</title>
        <authorList>
            <person name="Harjes J."/>
            <person name="Ryu T."/>
            <person name="Abdelmohsen U.R."/>
            <person name="Moitinho-Silva L."/>
            <person name="Horn H."/>
            <person name="Ravasi T."/>
            <person name="Hentschel U."/>
        </authorList>
    </citation>
    <scope>NUCLEOTIDE SEQUENCE [LARGE SCALE GENOMIC DNA]</scope>
    <source>
        <strain evidence="2 3">EG49</strain>
    </source>
</reference>
<evidence type="ECO:0000313" key="3">
    <source>
        <dbReference type="Proteomes" id="UP000019277"/>
    </source>
</evidence>
<accession>W7IZS1</accession>
<proteinExistence type="predicted"/>
<keyword evidence="3" id="KW-1185">Reference proteome</keyword>
<dbReference type="Pfam" id="PF13672">
    <property type="entry name" value="PP2C_2"/>
    <property type="match status" value="1"/>
</dbReference>
<dbReference type="Gene3D" id="3.60.40.10">
    <property type="entry name" value="PPM-type phosphatase domain"/>
    <property type="match status" value="1"/>
</dbReference>
<dbReference type="SUPFAM" id="SSF81606">
    <property type="entry name" value="PP2C-like"/>
    <property type="match status" value="1"/>
</dbReference>
<protein>
    <submittedName>
        <fullName evidence="2">Protein serine/threonine phosphatase PrpC, regulation of stationary phase</fullName>
    </submittedName>
</protein>
<evidence type="ECO:0000313" key="2">
    <source>
        <dbReference type="EMBL" id="EWC62172.1"/>
    </source>
</evidence>
<name>W7IZS1_9PSEU</name>